<feature type="transmembrane region" description="Helical" evidence="1">
    <location>
        <begin position="20"/>
        <end position="46"/>
    </location>
</feature>
<gene>
    <name evidence="2" type="ORF">PanWU01x14_031110</name>
</gene>
<evidence type="ECO:0000313" key="3">
    <source>
        <dbReference type="Proteomes" id="UP000237105"/>
    </source>
</evidence>
<comment type="caution">
    <text evidence="2">The sequence shown here is derived from an EMBL/GenBank/DDBJ whole genome shotgun (WGS) entry which is preliminary data.</text>
</comment>
<protein>
    <recommendedName>
        <fullName evidence="4">Transmembrane protein</fullName>
    </recommendedName>
</protein>
<organism evidence="2 3">
    <name type="scientific">Parasponia andersonii</name>
    <name type="common">Sponia andersonii</name>
    <dbReference type="NCBI Taxonomy" id="3476"/>
    <lineage>
        <taxon>Eukaryota</taxon>
        <taxon>Viridiplantae</taxon>
        <taxon>Streptophyta</taxon>
        <taxon>Embryophyta</taxon>
        <taxon>Tracheophyta</taxon>
        <taxon>Spermatophyta</taxon>
        <taxon>Magnoliopsida</taxon>
        <taxon>eudicotyledons</taxon>
        <taxon>Gunneridae</taxon>
        <taxon>Pentapetalae</taxon>
        <taxon>rosids</taxon>
        <taxon>fabids</taxon>
        <taxon>Rosales</taxon>
        <taxon>Cannabaceae</taxon>
        <taxon>Parasponia</taxon>
    </lineage>
</organism>
<evidence type="ECO:0000313" key="2">
    <source>
        <dbReference type="EMBL" id="PON76791.1"/>
    </source>
</evidence>
<reference evidence="3" key="1">
    <citation type="submission" date="2016-06" db="EMBL/GenBank/DDBJ databases">
        <title>Parallel loss of symbiosis genes in relatives of nitrogen-fixing non-legume Parasponia.</title>
        <authorList>
            <person name="Van Velzen R."/>
            <person name="Holmer R."/>
            <person name="Bu F."/>
            <person name="Rutten L."/>
            <person name="Van Zeijl A."/>
            <person name="Liu W."/>
            <person name="Santuari L."/>
            <person name="Cao Q."/>
            <person name="Sharma T."/>
            <person name="Shen D."/>
            <person name="Roswanjaya Y."/>
            <person name="Wardhani T."/>
            <person name="Kalhor M.S."/>
            <person name="Jansen J."/>
            <person name="Van den Hoogen J."/>
            <person name="Gungor B."/>
            <person name="Hartog M."/>
            <person name="Hontelez J."/>
            <person name="Verver J."/>
            <person name="Yang W.-C."/>
            <person name="Schijlen E."/>
            <person name="Repin R."/>
            <person name="Schilthuizen M."/>
            <person name="Schranz E."/>
            <person name="Heidstra R."/>
            <person name="Miyata K."/>
            <person name="Fedorova E."/>
            <person name="Kohlen W."/>
            <person name="Bisseling T."/>
            <person name="Smit S."/>
            <person name="Geurts R."/>
        </authorList>
    </citation>
    <scope>NUCLEOTIDE SEQUENCE [LARGE SCALE GENOMIC DNA]</scope>
    <source>
        <strain evidence="3">cv. WU1-14</strain>
    </source>
</reference>
<sequence length="69" mass="8095">METSLIPIQTLNAKHNLSTLIFFFHLLDFWVLVATDLAIWVLLGFFHFQPFSSKERLSSDSEKSLFSRY</sequence>
<dbReference type="AlphaFoldDB" id="A0A2P5DU29"/>
<name>A0A2P5DU29_PARAD</name>
<dbReference type="EMBL" id="JXTB01000016">
    <property type="protein sequence ID" value="PON76791.1"/>
    <property type="molecule type" value="Genomic_DNA"/>
</dbReference>
<accession>A0A2P5DU29</accession>
<dbReference type="Proteomes" id="UP000237105">
    <property type="component" value="Unassembled WGS sequence"/>
</dbReference>
<proteinExistence type="predicted"/>
<evidence type="ECO:0000256" key="1">
    <source>
        <dbReference type="SAM" id="Phobius"/>
    </source>
</evidence>
<keyword evidence="1" id="KW-1133">Transmembrane helix</keyword>
<keyword evidence="1" id="KW-0472">Membrane</keyword>
<keyword evidence="1" id="KW-0812">Transmembrane</keyword>
<evidence type="ECO:0008006" key="4">
    <source>
        <dbReference type="Google" id="ProtNLM"/>
    </source>
</evidence>
<keyword evidence="3" id="KW-1185">Reference proteome</keyword>